<organism evidence="7 8">
    <name type="scientific">Proteiniphilum saccharofermentans</name>
    <dbReference type="NCBI Taxonomy" id="1642647"/>
    <lineage>
        <taxon>Bacteria</taxon>
        <taxon>Pseudomonadati</taxon>
        <taxon>Bacteroidota</taxon>
        <taxon>Bacteroidia</taxon>
        <taxon>Bacteroidales</taxon>
        <taxon>Dysgonomonadaceae</taxon>
        <taxon>Proteiniphilum</taxon>
    </lineage>
</organism>
<evidence type="ECO:0000313" key="8">
    <source>
        <dbReference type="Proteomes" id="UP000187464"/>
    </source>
</evidence>
<keyword evidence="4 6" id="KW-1133">Transmembrane helix</keyword>
<evidence type="ECO:0000256" key="3">
    <source>
        <dbReference type="ARBA" id="ARBA00022692"/>
    </source>
</evidence>
<dbReference type="PANTHER" id="PTHR10057">
    <property type="entry name" value="PERIPHERAL-TYPE BENZODIAZEPINE RECEPTOR"/>
    <property type="match status" value="1"/>
</dbReference>
<accession>A0A1R3T3E4</accession>
<sequence>MKRLLNLLLPVVVCFMVGFTASYFQSDAIESWYPYLNKPALTPPNAVFPIAWGIIYVCMGISIGLILNSKDKKKNFFLLLFGIQLFLNFLWSLSFFYLQNPLLGLINIVLLDLAVLYYILKTYPTQKASALLFIPYALWLFFATYLNAYILVYN</sequence>
<comment type="similarity">
    <text evidence="2">Belongs to the TspO/BZRP family.</text>
</comment>
<feature type="transmembrane region" description="Helical" evidence="6">
    <location>
        <begin position="102"/>
        <end position="120"/>
    </location>
</feature>
<evidence type="ECO:0000256" key="1">
    <source>
        <dbReference type="ARBA" id="ARBA00004141"/>
    </source>
</evidence>
<dbReference type="GO" id="GO:0016020">
    <property type="term" value="C:membrane"/>
    <property type="evidence" value="ECO:0007669"/>
    <property type="project" value="UniProtKB-SubCell"/>
</dbReference>
<feature type="transmembrane region" description="Helical" evidence="6">
    <location>
        <begin position="46"/>
        <end position="67"/>
    </location>
</feature>
<evidence type="ECO:0000256" key="4">
    <source>
        <dbReference type="ARBA" id="ARBA00022989"/>
    </source>
</evidence>
<keyword evidence="8" id="KW-1185">Reference proteome</keyword>
<feature type="transmembrane region" description="Helical" evidence="6">
    <location>
        <begin position="76"/>
        <end position="96"/>
    </location>
</feature>
<dbReference type="Gene3D" id="1.20.1260.100">
    <property type="entry name" value="TspO/MBR protein"/>
    <property type="match status" value="1"/>
</dbReference>
<dbReference type="Pfam" id="PF03073">
    <property type="entry name" value="TspO_MBR"/>
    <property type="match status" value="1"/>
</dbReference>
<name>A0A1R3T3E4_9BACT</name>
<dbReference type="AlphaFoldDB" id="A0A1R3T3E4"/>
<keyword evidence="3 6" id="KW-0812">Transmembrane</keyword>
<feature type="transmembrane region" description="Helical" evidence="6">
    <location>
        <begin position="132"/>
        <end position="152"/>
    </location>
</feature>
<evidence type="ECO:0000256" key="6">
    <source>
        <dbReference type="SAM" id="Phobius"/>
    </source>
</evidence>
<dbReference type="CDD" id="cd15904">
    <property type="entry name" value="TSPO_MBR"/>
    <property type="match status" value="1"/>
</dbReference>
<dbReference type="Proteomes" id="UP000187464">
    <property type="component" value="Chromosome I"/>
</dbReference>
<protein>
    <submittedName>
        <fullName evidence="7">TspO/MBR family</fullName>
    </submittedName>
</protein>
<feature type="transmembrane region" description="Helical" evidence="6">
    <location>
        <begin position="7"/>
        <end position="26"/>
    </location>
</feature>
<evidence type="ECO:0000256" key="5">
    <source>
        <dbReference type="ARBA" id="ARBA00023136"/>
    </source>
</evidence>
<keyword evidence="5 6" id="KW-0472">Membrane</keyword>
<dbReference type="InterPro" id="IPR004307">
    <property type="entry name" value="TspO_MBR"/>
</dbReference>
<dbReference type="GO" id="GO:0033013">
    <property type="term" value="P:tetrapyrrole metabolic process"/>
    <property type="evidence" value="ECO:0007669"/>
    <property type="project" value="UniProtKB-ARBA"/>
</dbReference>
<dbReference type="EMBL" id="LT605205">
    <property type="protein sequence ID" value="SCD20612.1"/>
    <property type="molecule type" value="Genomic_DNA"/>
</dbReference>
<evidence type="ECO:0000256" key="2">
    <source>
        <dbReference type="ARBA" id="ARBA00007524"/>
    </source>
</evidence>
<comment type="subcellular location">
    <subcellularLocation>
        <location evidence="1">Membrane</location>
        <topology evidence="1">Multi-pass membrane protein</topology>
    </subcellularLocation>
</comment>
<proteinExistence type="inferred from homology"/>
<dbReference type="FunFam" id="1.20.1260.100:FF:000001">
    <property type="entry name" value="translocator protein 2"/>
    <property type="match status" value="1"/>
</dbReference>
<reference evidence="8" key="1">
    <citation type="submission" date="2016-08" db="EMBL/GenBank/DDBJ databases">
        <authorList>
            <person name="Wibberg D."/>
        </authorList>
    </citation>
    <scope>NUCLEOTIDE SEQUENCE [LARGE SCALE GENOMIC DNA]</scope>
</reference>
<dbReference type="PIRSF" id="PIRSF005859">
    <property type="entry name" value="PBR"/>
    <property type="match status" value="1"/>
</dbReference>
<dbReference type="PANTHER" id="PTHR10057:SF0">
    <property type="entry name" value="TRANSLOCATOR PROTEIN"/>
    <property type="match status" value="1"/>
</dbReference>
<dbReference type="RefSeq" id="WP_076930598.1">
    <property type="nucleotide sequence ID" value="NZ_DAMBAO010000003.1"/>
</dbReference>
<evidence type="ECO:0000313" key="7">
    <source>
        <dbReference type="EMBL" id="SCD20612.1"/>
    </source>
</evidence>
<gene>
    <name evidence="7" type="ORF">PSM36_1795</name>
</gene>
<dbReference type="InterPro" id="IPR038330">
    <property type="entry name" value="TspO/MBR-related_sf"/>
</dbReference>
<dbReference type="KEGG" id="psac:PSM36_1795"/>